<evidence type="ECO:0000313" key="6">
    <source>
        <dbReference type="EMBL" id="PSW14488.1"/>
    </source>
</evidence>
<evidence type="ECO:0000256" key="1">
    <source>
        <dbReference type="ARBA" id="ARBA00009437"/>
    </source>
</evidence>
<evidence type="ECO:0000313" key="7">
    <source>
        <dbReference type="Proteomes" id="UP000241346"/>
    </source>
</evidence>
<evidence type="ECO:0000259" key="5">
    <source>
        <dbReference type="PROSITE" id="PS50931"/>
    </source>
</evidence>
<dbReference type="SUPFAM" id="SSF53850">
    <property type="entry name" value="Periplasmic binding protein-like II"/>
    <property type="match status" value="1"/>
</dbReference>
<proteinExistence type="inferred from homology"/>
<dbReference type="PROSITE" id="PS50931">
    <property type="entry name" value="HTH_LYSR"/>
    <property type="match status" value="1"/>
</dbReference>
<keyword evidence="3" id="KW-0238">DNA-binding</keyword>
<dbReference type="InterPro" id="IPR000847">
    <property type="entry name" value="LysR_HTH_N"/>
</dbReference>
<comment type="caution">
    <text evidence="6">The sequence shown here is derived from an EMBL/GenBank/DDBJ whole genome shotgun (WGS) entry which is preliminary data.</text>
</comment>
<evidence type="ECO:0000256" key="2">
    <source>
        <dbReference type="ARBA" id="ARBA00023015"/>
    </source>
</evidence>
<dbReference type="InterPro" id="IPR050389">
    <property type="entry name" value="LysR-type_TF"/>
</dbReference>
<dbReference type="EMBL" id="PYMB01000002">
    <property type="protein sequence ID" value="PSW14488.1"/>
    <property type="molecule type" value="Genomic_DNA"/>
</dbReference>
<dbReference type="SUPFAM" id="SSF46785">
    <property type="entry name" value="Winged helix' DNA-binding domain"/>
    <property type="match status" value="1"/>
</dbReference>
<reference evidence="6 7" key="1">
    <citation type="submission" date="2018-03" db="EMBL/GenBank/DDBJ databases">
        <title>Whole genome sequencing of Histamine producing bacteria.</title>
        <authorList>
            <person name="Butler K."/>
        </authorList>
    </citation>
    <scope>NUCLEOTIDE SEQUENCE [LARGE SCALE GENOMIC DNA]</scope>
    <source>
        <strain evidence="6 7">DSM 19138</strain>
    </source>
</reference>
<name>A0A2T3NHK2_9GAMM</name>
<dbReference type="RefSeq" id="WP_107297731.1">
    <property type="nucleotide sequence ID" value="NZ_PYMB01000002.1"/>
</dbReference>
<dbReference type="Pfam" id="PF00126">
    <property type="entry name" value="HTH_1"/>
    <property type="match status" value="1"/>
</dbReference>
<accession>A0A2T3NHK2</accession>
<organism evidence="6 7">
    <name type="scientific">Photobacterium rosenbergii</name>
    <dbReference type="NCBI Taxonomy" id="294936"/>
    <lineage>
        <taxon>Bacteria</taxon>
        <taxon>Pseudomonadati</taxon>
        <taxon>Pseudomonadota</taxon>
        <taxon>Gammaproteobacteria</taxon>
        <taxon>Vibrionales</taxon>
        <taxon>Vibrionaceae</taxon>
        <taxon>Photobacterium</taxon>
    </lineage>
</organism>
<dbReference type="Proteomes" id="UP000241346">
    <property type="component" value="Unassembled WGS sequence"/>
</dbReference>
<dbReference type="Pfam" id="PF03466">
    <property type="entry name" value="LysR_substrate"/>
    <property type="match status" value="1"/>
</dbReference>
<dbReference type="InterPro" id="IPR005119">
    <property type="entry name" value="LysR_subst-bd"/>
</dbReference>
<dbReference type="InterPro" id="IPR036390">
    <property type="entry name" value="WH_DNA-bd_sf"/>
</dbReference>
<dbReference type="Gene3D" id="3.40.190.10">
    <property type="entry name" value="Periplasmic binding protein-like II"/>
    <property type="match status" value="2"/>
</dbReference>
<dbReference type="OrthoDB" id="8893795at2"/>
<dbReference type="PANTHER" id="PTHR30118">
    <property type="entry name" value="HTH-TYPE TRANSCRIPTIONAL REGULATOR LEUO-RELATED"/>
    <property type="match status" value="1"/>
</dbReference>
<dbReference type="AlphaFoldDB" id="A0A2T3NHK2"/>
<keyword evidence="2" id="KW-0805">Transcription regulation</keyword>
<evidence type="ECO:0000256" key="3">
    <source>
        <dbReference type="ARBA" id="ARBA00023125"/>
    </source>
</evidence>
<sequence>MEPRLDELNLNLMRLLKALVEKKSTKLAAEQLGMSQATASRGLASLKEVFGEMLFVRKAHGIEPSAMAIKLAAVVDDMLSPIQDVLEDFAEFSSDDFNGNISIVADSVYYEEQGAKLISQLYKALPNASFSFFNWDESSQEEMLSGKFDYCIVDNEMELGQDIYLKPLFSEKTVLIARENHPILSLSYDWDEIADLPLVILPPPVQNTPLTSIEVEYLRRDLTPHVLLRSYNIQAACQLVSETDAIMFSSISTANNFKGVTHYPAPPLSHQFNEFTIYGGYLQTNRNHPLYRYLHNTISAIFNS</sequence>
<keyword evidence="4" id="KW-0804">Transcription</keyword>
<evidence type="ECO:0000256" key="4">
    <source>
        <dbReference type="ARBA" id="ARBA00023163"/>
    </source>
</evidence>
<gene>
    <name evidence="6" type="ORF">C9J01_08635</name>
</gene>
<protein>
    <submittedName>
        <fullName evidence="6">LysR family transcriptional regulator</fullName>
    </submittedName>
</protein>
<dbReference type="GO" id="GO:0003700">
    <property type="term" value="F:DNA-binding transcription factor activity"/>
    <property type="evidence" value="ECO:0007669"/>
    <property type="project" value="InterPro"/>
</dbReference>
<dbReference type="Gene3D" id="1.10.10.10">
    <property type="entry name" value="Winged helix-like DNA-binding domain superfamily/Winged helix DNA-binding domain"/>
    <property type="match status" value="1"/>
</dbReference>
<dbReference type="GO" id="GO:0003677">
    <property type="term" value="F:DNA binding"/>
    <property type="evidence" value="ECO:0007669"/>
    <property type="project" value="UniProtKB-KW"/>
</dbReference>
<comment type="similarity">
    <text evidence="1">Belongs to the LysR transcriptional regulatory family.</text>
</comment>
<dbReference type="PANTHER" id="PTHR30118:SF15">
    <property type="entry name" value="TRANSCRIPTIONAL REGULATORY PROTEIN"/>
    <property type="match status" value="1"/>
</dbReference>
<feature type="domain" description="HTH lysR-type" evidence="5">
    <location>
        <begin position="8"/>
        <end position="65"/>
    </location>
</feature>
<dbReference type="InterPro" id="IPR036388">
    <property type="entry name" value="WH-like_DNA-bd_sf"/>
</dbReference>